<dbReference type="AlphaFoldDB" id="A0A1T2XN71"/>
<keyword evidence="3" id="KW-0805">Transcription regulation</keyword>
<feature type="domain" description="Response regulatory" evidence="7">
    <location>
        <begin position="6"/>
        <end position="121"/>
    </location>
</feature>
<keyword evidence="1 6" id="KW-0597">Phosphoprotein</keyword>
<protein>
    <recommendedName>
        <fullName evidence="7">Response regulatory domain-containing protein</fullName>
    </recommendedName>
</protein>
<gene>
    <name evidence="8" type="ORF">BVG16_03005</name>
</gene>
<proteinExistence type="predicted"/>
<keyword evidence="5" id="KW-0804">Transcription</keyword>
<dbReference type="PROSITE" id="PS50110">
    <property type="entry name" value="RESPONSE_REGULATORY"/>
    <property type="match status" value="1"/>
</dbReference>
<accession>A0A1T2XN71</accession>
<evidence type="ECO:0000256" key="4">
    <source>
        <dbReference type="ARBA" id="ARBA00023125"/>
    </source>
</evidence>
<dbReference type="Gene3D" id="3.40.50.2300">
    <property type="match status" value="1"/>
</dbReference>
<dbReference type="GO" id="GO:0000976">
    <property type="term" value="F:transcription cis-regulatory region binding"/>
    <property type="evidence" value="ECO:0007669"/>
    <property type="project" value="TreeGrafter"/>
</dbReference>
<dbReference type="InterPro" id="IPR011006">
    <property type="entry name" value="CheY-like_superfamily"/>
</dbReference>
<dbReference type="Gene3D" id="2.40.50.1020">
    <property type="entry name" value="LytTr DNA-binding domain"/>
    <property type="match status" value="1"/>
</dbReference>
<evidence type="ECO:0000256" key="3">
    <source>
        <dbReference type="ARBA" id="ARBA00023015"/>
    </source>
</evidence>
<dbReference type="InterPro" id="IPR001789">
    <property type="entry name" value="Sig_transdc_resp-reg_receiver"/>
</dbReference>
<dbReference type="SMART" id="SM00850">
    <property type="entry name" value="LytTR"/>
    <property type="match status" value="1"/>
</dbReference>
<dbReference type="GO" id="GO:0000156">
    <property type="term" value="F:phosphorelay response regulator activity"/>
    <property type="evidence" value="ECO:0007669"/>
    <property type="project" value="TreeGrafter"/>
</dbReference>
<dbReference type="InterPro" id="IPR039420">
    <property type="entry name" value="WalR-like"/>
</dbReference>
<comment type="caution">
    <text evidence="8">The sequence shown here is derived from an EMBL/GenBank/DDBJ whole genome shotgun (WGS) entry which is preliminary data.</text>
</comment>
<dbReference type="PANTHER" id="PTHR48111:SF1">
    <property type="entry name" value="TWO-COMPONENT RESPONSE REGULATOR ORR33"/>
    <property type="match status" value="1"/>
</dbReference>
<evidence type="ECO:0000256" key="6">
    <source>
        <dbReference type="PROSITE-ProRule" id="PRU00169"/>
    </source>
</evidence>
<dbReference type="GO" id="GO:0006355">
    <property type="term" value="P:regulation of DNA-templated transcription"/>
    <property type="evidence" value="ECO:0007669"/>
    <property type="project" value="TreeGrafter"/>
</dbReference>
<evidence type="ECO:0000259" key="7">
    <source>
        <dbReference type="PROSITE" id="PS50110"/>
    </source>
</evidence>
<dbReference type="STRING" id="1324314.BVG16_03005"/>
<dbReference type="Pfam" id="PF04397">
    <property type="entry name" value="LytTR"/>
    <property type="match status" value="1"/>
</dbReference>
<evidence type="ECO:0000313" key="8">
    <source>
        <dbReference type="EMBL" id="OPA81301.1"/>
    </source>
</evidence>
<evidence type="ECO:0000256" key="1">
    <source>
        <dbReference type="ARBA" id="ARBA00022553"/>
    </source>
</evidence>
<dbReference type="Pfam" id="PF00072">
    <property type="entry name" value="Response_reg"/>
    <property type="match status" value="1"/>
</dbReference>
<evidence type="ECO:0000256" key="5">
    <source>
        <dbReference type="ARBA" id="ARBA00023163"/>
    </source>
</evidence>
<feature type="modified residue" description="4-aspartylphosphate" evidence="6">
    <location>
        <position position="56"/>
    </location>
</feature>
<evidence type="ECO:0000313" key="9">
    <source>
        <dbReference type="Proteomes" id="UP000190188"/>
    </source>
</evidence>
<dbReference type="Proteomes" id="UP000190188">
    <property type="component" value="Unassembled WGS sequence"/>
</dbReference>
<dbReference type="GO" id="GO:0032993">
    <property type="term" value="C:protein-DNA complex"/>
    <property type="evidence" value="ECO:0007669"/>
    <property type="project" value="TreeGrafter"/>
</dbReference>
<dbReference type="RefSeq" id="WP_078497032.1">
    <property type="nucleotide sequence ID" value="NZ_MSZX01000001.1"/>
</dbReference>
<keyword evidence="4" id="KW-0238">DNA-binding</keyword>
<evidence type="ECO:0000256" key="2">
    <source>
        <dbReference type="ARBA" id="ARBA00023012"/>
    </source>
</evidence>
<dbReference type="SUPFAM" id="SSF52172">
    <property type="entry name" value="CheY-like"/>
    <property type="match status" value="1"/>
</dbReference>
<dbReference type="GO" id="GO:0005829">
    <property type="term" value="C:cytosol"/>
    <property type="evidence" value="ECO:0007669"/>
    <property type="project" value="TreeGrafter"/>
</dbReference>
<reference evidence="8 9" key="1">
    <citation type="submission" date="2017-01" db="EMBL/GenBank/DDBJ databases">
        <title>Genome analysis of Paenibacillus selenitrireducens ES3-24.</title>
        <authorList>
            <person name="Xu D."/>
            <person name="Yao R."/>
            <person name="Zheng S."/>
        </authorList>
    </citation>
    <scope>NUCLEOTIDE SEQUENCE [LARGE SCALE GENOMIC DNA]</scope>
    <source>
        <strain evidence="8 9">ES3-24</strain>
    </source>
</reference>
<dbReference type="SMART" id="SM00448">
    <property type="entry name" value="REC"/>
    <property type="match status" value="1"/>
</dbReference>
<dbReference type="CDD" id="cd00156">
    <property type="entry name" value="REC"/>
    <property type="match status" value="1"/>
</dbReference>
<dbReference type="OrthoDB" id="2593448at2"/>
<dbReference type="PANTHER" id="PTHR48111">
    <property type="entry name" value="REGULATOR OF RPOS"/>
    <property type="match status" value="1"/>
</dbReference>
<name>A0A1T2XN71_9BACL</name>
<dbReference type="EMBL" id="MSZX01000001">
    <property type="protein sequence ID" value="OPA81301.1"/>
    <property type="molecule type" value="Genomic_DNA"/>
</dbReference>
<organism evidence="8 9">
    <name type="scientific">Paenibacillus selenitireducens</name>
    <dbReference type="NCBI Taxonomy" id="1324314"/>
    <lineage>
        <taxon>Bacteria</taxon>
        <taxon>Bacillati</taxon>
        <taxon>Bacillota</taxon>
        <taxon>Bacilli</taxon>
        <taxon>Bacillales</taxon>
        <taxon>Paenibacillaceae</taxon>
        <taxon>Paenibacillus</taxon>
    </lineage>
</organism>
<keyword evidence="2" id="KW-0902">Two-component regulatory system</keyword>
<keyword evidence="9" id="KW-1185">Reference proteome</keyword>
<dbReference type="InterPro" id="IPR007492">
    <property type="entry name" value="LytTR_DNA-bd_dom"/>
</dbReference>
<sequence>MSNSYSCVIAEENALFCQKLIKIAAQLDLFVMDTPSSGKGLIESVFKHKPDLIITDVLLKKVDGLSACKHLKEQGISIPIIIVSNSMDPAHYSGGFELESIDYINLPLSMDRFERAIGKAKKRIENQKILQTVAQKHKKMIRIKHKYRDMNIDEDEIVFIEKLEKRKYKIFLNEGIEIETSTNLEQIQVQCSEWVISPHRSFLVNLKRIKSVIPDPYIKGNYQIIYPTFNKIIPLTRRHFPLYLKLISSIF</sequence>